<proteinExistence type="predicted"/>
<dbReference type="EMBL" id="JAPZLR010000041">
    <property type="protein sequence ID" value="MCZ7940758.1"/>
    <property type="molecule type" value="Genomic_DNA"/>
</dbReference>
<name>A0A9X3KTN0_9HYPH</name>
<organism evidence="2 3">
    <name type="scientific">Agrobacterium salinitolerans</name>
    <dbReference type="NCBI Taxonomy" id="1183413"/>
    <lineage>
        <taxon>Bacteria</taxon>
        <taxon>Pseudomonadati</taxon>
        <taxon>Pseudomonadota</taxon>
        <taxon>Alphaproteobacteria</taxon>
        <taxon>Hyphomicrobiales</taxon>
        <taxon>Rhizobiaceae</taxon>
        <taxon>Rhizobium/Agrobacterium group</taxon>
        <taxon>Agrobacterium</taxon>
    </lineage>
</organism>
<dbReference type="SMART" id="SM01358">
    <property type="entry name" value="HBM"/>
    <property type="match status" value="1"/>
</dbReference>
<dbReference type="InterPro" id="IPR032255">
    <property type="entry name" value="HBM"/>
</dbReference>
<dbReference type="SUPFAM" id="SSF50341">
    <property type="entry name" value="CheW-like"/>
    <property type="match status" value="1"/>
</dbReference>
<dbReference type="Proteomes" id="UP001151018">
    <property type="component" value="Unassembled WGS sequence"/>
</dbReference>
<gene>
    <name evidence="2" type="ORF">O9X88_24850</name>
</gene>
<dbReference type="Pfam" id="PF01584">
    <property type="entry name" value="CheW"/>
    <property type="match status" value="1"/>
</dbReference>
<dbReference type="InterPro" id="IPR036061">
    <property type="entry name" value="CheW-like_dom_sf"/>
</dbReference>
<evidence type="ECO:0000313" key="2">
    <source>
        <dbReference type="EMBL" id="MCZ7940758.1"/>
    </source>
</evidence>
<evidence type="ECO:0000259" key="1">
    <source>
        <dbReference type="PROSITE" id="PS50851"/>
    </source>
</evidence>
<sequence>MHFIRHASIVKRVALRFDEYRSIAWLTNQAGRIQANLLEARLAVKNFIISSSDDAVSAVRARVDQTKKLAVEMRVLATGEGQIKTADSTISAIGDDEAAFEDVVELQTKRDGPVEGTVNTLGPQMEEASEKIVASVASGDRREDTHHAANLRADLMEMRVATKRFLLLNNAENFDEAIADSNLPHAPPHMLGVMNLRGVVIPIIDLAERLGVHGSVDTPLRLTVSNCS</sequence>
<comment type="caution">
    <text evidence="2">The sequence shown here is derived from an EMBL/GenBank/DDBJ whole genome shotgun (WGS) entry which is preliminary data.</text>
</comment>
<dbReference type="GO" id="GO:0007165">
    <property type="term" value="P:signal transduction"/>
    <property type="evidence" value="ECO:0007669"/>
    <property type="project" value="InterPro"/>
</dbReference>
<dbReference type="Gene3D" id="2.40.50.180">
    <property type="entry name" value="CheA-289, Domain 4"/>
    <property type="match status" value="1"/>
</dbReference>
<accession>A0A9X3KTN0</accession>
<dbReference type="AlphaFoldDB" id="A0A9X3KTN0"/>
<evidence type="ECO:0000313" key="3">
    <source>
        <dbReference type="Proteomes" id="UP001151018"/>
    </source>
</evidence>
<reference evidence="2" key="1">
    <citation type="submission" date="2022-12" db="EMBL/GenBank/DDBJ databases">
        <title>Draft genome sequences of 22 rhizogenic Agrobacterium biovar 1 strains, the causative agent of hairy root disease.</title>
        <authorList>
            <person name="Kim N."/>
            <person name="Vargas P."/>
            <person name="Rediers H."/>
        </authorList>
    </citation>
    <scope>NUCLEOTIDE SEQUENCE</scope>
    <source>
        <strain evidence="2">ST15.13.006</strain>
    </source>
</reference>
<dbReference type="InterPro" id="IPR002545">
    <property type="entry name" value="CheW-lke_dom"/>
</dbReference>
<dbReference type="PROSITE" id="PS50851">
    <property type="entry name" value="CHEW"/>
    <property type="match status" value="1"/>
</dbReference>
<protein>
    <submittedName>
        <fullName evidence="2">Chemotaxis protein CheW</fullName>
    </submittedName>
</protein>
<feature type="domain" description="CheW-like" evidence="1">
    <location>
        <begin position="152"/>
        <end position="228"/>
    </location>
</feature>
<dbReference type="GO" id="GO:0006935">
    <property type="term" value="P:chemotaxis"/>
    <property type="evidence" value="ECO:0007669"/>
    <property type="project" value="InterPro"/>
</dbReference>